<feature type="compositionally biased region" description="Basic and acidic residues" evidence="5">
    <location>
        <begin position="485"/>
        <end position="500"/>
    </location>
</feature>
<keyword evidence="9" id="KW-1185">Reference proteome</keyword>
<dbReference type="SMART" id="SM00220">
    <property type="entry name" value="S_TKc"/>
    <property type="match status" value="1"/>
</dbReference>
<keyword evidence="2 4" id="KW-0547">Nucleotide-binding</keyword>
<accession>A0A8H6W7P6</accession>
<feature type="domain" description="FHA" evidence="6">
    <location>
        <begin position="43"/>
        <end position="96"/>
    </location>
</feature>
<evidence type="ECO:0008006" key="10">
    <source>
        <dbReference type="Google" id="ProtNLM"/>
    </source>
</evidence>
<comment type="caution">
    <text evidence="8">The sequence shown here is derived from an EMBL/GenBank/DDBJ whole genome shotgun (WGS) entry which is preliminary data.</text>
</comment>
<dbReference type="Proteomes" id="UP000613580">
    <property type="component" value="Unassembled WGS sequence"/>
</dbReference>
<sequence>MEEDVQETQEFLDTTVTTGCWGLLLPSTPGEERVRLLKDQLVYHVGRSAGSHIRLASSRISSTHATITWNAQMDKKSAISIRDSSKNGTWLGTRRLKPGETNTLDDKVQIRFGPTRHAPEDPAPSIYVFWDLASQKDAIHEIYDLLDIIGSGNFGTVHKARRRGDATLVAIKHIDPVKRYAGAGGERSGLQEIELLQSARHTNIVRLLEHYDNPDNSLHLVFELVENGDLETYIQHRKADRGLSEEMARHFTHQICAAVAYLHNKNIIHRDLKPANILLTAHEPPIAKVADFGVARLISEFSAAHTVAGTIHYMAPEVVTRTSKEEPYDNKVDSWSVGGILFCMFTTYPPFPVSGDSMQELIAMLQTQGRKAIRWDLLGRRTISPHADEFLKELLVYEAGGRMDLKESNSRSWFKNFQPAYSFDSNGSSLARTASWFDNSASLAEASQKAVAGTAGVLREATVDPEEPAGDAAPAAPSPKPATRARRDSSASSRRSDSKKGAAQAGPSRVPGLRAAPTEPYEEPVAAASSSKAKGKGKAKQSPVPAPVSVPLPSSTGADVPDPMSNNSSMYLYGSPAAANPQLSVVVEEEEKETDTGTRPVTCT</sequence>
<dbReference type="InterPro" id="IPR045269">
    <property type="entry name" value="Atg1-like"/>
</dbReference>
<dbReference type="InterPro" id="IPR017441">
    <property type="entry name" value="Protein_kinase_ATP_BS"/>
</dbReference>
<comment type="similarity">
    <text evidence="1">Belongs to the protein kinase superfamily. CAMK Ser/Thr protein kinase family. CHEK2 subfamily.</text>
</comment>
<dbReference type="Gene3D" id="2.60.200.20">
    <property type="match status" value="1"/>
</dbReference>
<dbReference type="PROSITE" id="PS50006">
    <property type="entry name" value="FHA_DOMAIN"/>
    <property type="match status" value="1"/>
</dbReference>
<dbReference type="GO" id="GO:0005524">
    <property type="term" value="F:ATP binding"/>
    <property type="evidence" value="ECO:0007669"/>
    <property type="project" value="UniProtKB-UniRule"/>
</dbReference>
<feature type="region of interest" description="Disordered" evidence="5">
    <location>
        <begin position="464"/>
        <end position="575"/>
    </location>
</feature>
<dbReference type="PANTHER" id="PTHR24348">
    <property type="entry name" value="SERINE/THREONINE-PROTEIN KINASE UNC-51-RELATED"/>
    <property type="match status" value="1"/>
</dbReference>
<dbReference type="PROSITE" id="PS50011">
    <property type="entry name" value="PROTEIN_KINASE_DOM"/>
    <property type="match status" value="1"/>
</dbReference>
<dbReference type="GO" id="GO:0005737">
    <property type="term" value="C:cytoplasm"/>
    <property type="evidence" value="ECO:0007669"/>
    <property type="project" value="TreeGrafter"/>
</dbReference>
<protein>
    <recommendedName>
        <fullName evidence="10">Pkinase-domain-containing protein</fullName>
    </recommendedName>
</protein>
<dbReference type="GO" id="GO:0004674">
    <property type="term" value="F:protein serine/threonine kinase activity"/>
    <property type="evidence" value="ECO:0007669"/>
    <property type="project" value="InterPro"/>
</dbReference>
<dbReference type="OrthoDB" id="10252171at2759"/>
<dbReference type="GO" id="GO:0010506">
    <property type="term" value="P:regulation of autophagy"/>
    <property type="evidence" value="ECO:0007669"/>
    <property type="project" value="InterPro"/>
</dbReference>
<evidence type="ECO:0000256" key="4">
    <source>
        <dbReference type="PROSITE-ProRule" id="PRU10141"/>
    </source>
</evidence>
<dbReference type="SUPFAM" id="SSF49879">
    <property type="entry name" value="SMAD/FHA domain"/>
    <property type="match status" value="1"/>
</dbReference>
<dbReference type="Pfam" id="PF00069">
    <property type="entry name" value="Pkinase"/>
    <property type="match status" value="1"/>
</dbReference>
<evidence type="ECO:0000259" key="7">
    <source>
        <dbReference type="PROSITE" id="PS50011"/>
    </source>
</evidence>
<dbReference type="Gene3D" id="1.10.510.10">
    <property type="entry name" value="Transferase(Phosphotransferase) domain 1"/>
    <property type="match status" value="1"/>
</dbReference>
<evidence type="ECO:0000256" key="1">
    <source>
        <dbReference type="ARBA" id="ARBA00005575"/>
    </source>
</evidence>
<name>A0A8H6W7P6_MYCCL</name>
<dbReference type="InterPro" id="IPR000253">
    <property type="entry name" value="FHA_dom"/>
</dbReference>
<reference evidence="8" key="1">
    <citation type="submission" date="2020-05" db="EMBL/GenBank/DDBJ databases">
        <title>Mycena genomes resolve the evolution of fungal bioluminescence.</title>
        <authorList>
            <person name="Tsai I.J."/>
        </authorList>
    </citation>
    <scope>NUCLEOTIDE SEQUENCE</scope>
    <source>
        <strain evidence="8">110903Hualien_Pintung</strain>
    </source>
</reference>
<dbReference type="PANTHER" id="PTHR24348:SF68">
    <property type="entry name" value="SERINE_THREONINE-PROTEIN KINASE ATG1C"/>
    <property type="match status" value="1"/>
</dbReference>
<gene>
    <name evidence="8" type="ORF">HMN09_00757700</name>
</gene>
<dbReference type="InterPro" id="IPR008271">
    <property type="entry name" value="Ser/Thr_kinase_AS"/>
</dbReference>
<dbReference type="PROSITE" id="PS00108">
    <property type="entry name" value="PROTEIN_KINASE_ST"/>
    <property type="match status" value="1"/>
</dbReference>
<dbReference type="SMART" id="SM00240">
    <property type="entry name" value="FHA"/>
    <property type="match status" value="1"/>
</dbReference>
<keyword evidence="3 4" id="KW-0067">ATP-binding</keyword>
<feature type="binding site" evidence="4">
    <location>
        <position position="172"/>
    </location>
    <ligand>
        <name>ATP</name>
        <dbReference type="ChEBI" id="CHEBI:30616"/>
    </ligand>
</feature>
<organism evidence="8 9">
    <name type="scientific">Mycena chlorophos</name>
    <name type="common">Agaric fungus</name>
    <name type="synonym">Agaricus chlorophos</name>
    <dbReference type="NCBI Taxonomy" id="658473"/>
    <lineage>
        <taxon>Eukaryota</taxon>
        <taxon>Fungi</taxon>
        <taxon>Dikarya</taxon>
        <taxon>Basidiomycota</taxon>
        <taxon>Agaricomycotina</taxon>
        <taxon>Agaricomycetes</taxon>
        <taxon>Agaricomycetidae</taxon>
        <taxon>Agaricales</taxon>
        <taxon>Marasmiineae</taxon>
        <taxon>Mycenaceae</taxon>
        <taxon>Mycena</taxon>
    </lineage>
</organism>
<proteinExistence type="inferred from homology"/>
<evidence type="ECO:0000259" key="6">
    <source>
        <dbReference type="PROSITE" id="PS50006"/>
    </source>
</evidence>
<evidence type="ECO:0000313" key="9">
    <source>
        <dbReference type="Proteomes" id="UP000613580"/>
    </source>
</evidence>
<dbReference type="InterPro" id="IPR000719">
    <property type="entry name" value="Prot_kinase_dom"/>
</dbReference>
<evidence type="ECO:0000313" key="8">
    <source>
        <dbReference type="EMBL" id="KAF7306031.1"/>
    </source>
</evidence>
<dbReference type="AlphaFoldDB" id="A0A8H6W7P6"/>
<evidence type="ECO:0000256" key="3">
    <source>
        <dbReference type="ARBA" id="ARBA00022840"/>
    </source>
</evidence>
<dbReference type="SUPFAM" id="SSF56112">
    <property type="entry name" value="Protein kinase-like (PK-like)"/>
    <property type="match status" value="1"/>
</dbReference>
<dbReference type="EMBL" id="JACAZE010000009">
    <property type="protein sequence ID" value="KAF7306031.1"/>
    <property type="molecule type" value="Genomic_DNA"/>
</dbReference>
<evidence type="ECO:0000256" key="2">
    <source>
        <dbReference type="ARBA" id="ARBA00022741"/>
    </source>
</evidence>
<dbReference type="Pfam" id="PF00498">
    <property type="entry name" value="FHA"/>
    <property type="match status" value="1"/>
</dbReference>
<feature type="domain" description="Protein kinase" evidence="7">
    <location>
        <begin position="143"/>
        <end position="414"/>
    </location>
</feature>
<evidence type="ECO:0000256" key="5">
    <source>
        <dbReference type="SAM" id="MobiDB-lite"/>
    </source>
</evidence>
<dbReference type="PROSITE" id="PS00107">
    <property type="entry name" value="PROTEIN_KINASE_ATP"/>
    <property type="match status" value="1"/>
</dbReference>
<dbReference type="InterPro" id="IPR011009">
    <property type="entry name" value="Kinase-like_dom_sf"/>
</dbReference>
<dbReference type="InterPro" id="IPR008984">
    <property type="entry name" value="SMAD_FHA_dom_sf"/>
</dbReference>